<dbReference type="Gene3D" id="1.10.1790.10">
    <property type="entry name" value="PRD domain"/>
    <property type="match status" value="2"/>
</dbReference>
<dbReference type="SUPFAM" id="SSF50151">
    <property type="entry name" value="SacY-like RNA-binding domain"/>
    <property type="match status" value="1"/>
</dbReference>
<dbReference type="Pfam" id="PF00874">
    <property type="entry name" value="PRD"/>
    <property type="match status" value="2"/>
</dbReference>
<dbReference type="KEGG" id="ehn:H9Q80_12760"/>
<protein>
    <submittedName>
        <fullName evidence="3">PRD domain-containing protein</fullName>
    </submittedName>
</protein>
<gene>
    <name evidence="3" type="ORF">H9Q80_12760</name>
</gene>
<evidence type="ECO:0000256" key="1">
    <source>
        <dbReference type="ARBA" id="ARBA00022737"/>
    </source>
</evidence>
<dbReference type="Pfam" id="PF03123">
    <property type="entry name" value="CAT_RBD"/>
    <property type="match status" value="1"/>
</dbReference>
<accession>A0A7G9GJZ6</accession>
<dbReference type="AlphaFoldDB" id="A0A7G9GJZ6"/>
<dbReference type="SMART" id="SM01061">
    <property type="entry name" value="CAT_RBD"/>
    <property type="match status" value="1"/>
</dbReference>
<evidence type="ECO:0000313" key="4">
    <source>
        <dbReference type="Proteomes" id="UP000515856"/>
    </source>
</evidence>
<feature type="domain" description="PRD" evidence="2">
    <location>
        <begin position="66"/>
        <end position="171"/>
    </location>
</feature>
<keyword evidence="4" id="KW-1185">Reference proteome</keyword>
<dbReference type="InterPro" id="IPR036650">
    <property type="entry name" value="CAT_RNA-bd_dom_sf"/>
</dbReference>
<dbReference type="EMBL" id="CP060636">
    <property type="protein sequence ID" value="QNM11128.1"/>
    <property type="molecule type" value="Genomic_DNA"/>
</dbReference>
<dbReference type="PANTHER" id="PTHR30185">
    <property type="entry name" value="CRYPTIC BETA-GLUCOSIDE BGL OPERON ANTITERMINATOR"/>
    <property type="match status" value="1"/>
</dbReference>
<dbReference type="NCBIfam" id="NF046042">
    <property type="entry name" value="LicT"/>
    <property type="match status" value="1"/>
</dbReference>
<dbReference type="GO" id="GO:0006355">
    <property type="term" value="P:regulation of DNA-templated transcription"/>
    <property type="evidence" value="ECO:0007669"/>
    <property type="project" value="InterPro"/>
</dbReference>
<feature type="domain" description="PRD" evidence="2">
    <location>
        <begin position="172"/>
        <end position="280"/>
    </location>
</feature>
<dbReference type="GO" id="GO:0003723">
    <property type="term" value="F:RNA binding"/>
    <property type="evidence" value="ECO:0007669"/>
    <property type="project" value="InterPro"/>
</dbReference>
<dbReference type="SUPFAM" id="SSF63520">
    <property type="entry name" value="PTS-regulatory domain, PRD"/>
    <property type="match status" value="2"/>
</dbReference>
<dbReference type="InterPro" id="IPR050661">
    <property type="entry name" value="BglG_antiterminators"/>
</dbReference>
<evidence type="ECO:0000313" key="3">
    <source>
        <dbReference type="EMBL" id="QNM11128.1"/>
    </source>
</evidence>
<organism evidence="3 4">
    <name type="scientific">[Eubacterium] hominis</name>
    <dbReference type="NCBI Taxonomy" id="2764325"/>
    <lineage>
        <taxon>Bacteria</taxon>
        <taxon>Bacillati</taxon>
        <taxon>Bacillota</taxon>
        <taxon>Erysipelotrichia</taxon>
        <taxon>Erysipelotrichales</taxon>
        <taxon>Erysipelotrichaceae</taxon>
        <taxon>Amedibacillus</taxon>
    </lineage>
</organism>
<dbReference type="PANTHER" id="PTHR30185:SF15">
    <property type="entry name" value="CRYPTIC BETA-GLUCOSIDE BGL OPERON ANTITERMINATOR"/>
    <property type="match status" value="1"/>
</dbReference>
<dbReference type="InterPro" id="IPR004341">
    <property type="entry name" value="CAT_RNA-bd_dom"/>
</dbReference>
<dbReference type="PROSITE" id="PS51372">
    <property type="entry name" value="PRD_2"/>
    <property type="match status" value="2"/>
</dbReference>
<reference evidence="3 4" key="1">
    <citation type="submission" date="2020-08" db="EMBL/GenBank/DDBJ databases">
        <authorList>
            <person name="Liu C."/>
            <person name="Sun Q."/>
        </authorList>
    </citation>
    <scope>NUCLEOTIDE SEQUENCE [LARGE SCALE GENOMIC DNA]</scope>
    <source>
        <strain evidence="3 4">NSJ-61</strain>
    </source>
</reference>
<keyword evidence="1" id="KW-0677">Repeat</keyword>
<sequence>MYTYKKRLNNNVVVALDEQGQEQILTGRGIGFQVEAGTPVDDQKIEKVFTLKDTTANKRLQELFQTIPVEHVEIAEEIISYAKIHIDNPLNENVIVSLCDHIYMAVERKKQDIEVKNVMLWDIQKFYRDEYQVGKYAVKLIEERFHVQLNDDEAGFIALHIVNAQLDMHTKSVKEITKVMQEIETIVRMTFSIELDEDSVYYYRFITHLKFFAQRLFSGKSYEGQDVDNMLELVQSKYPKACVCVQKIAHFLKQKYGYTLSDEEILYLSIHISRIVQVSK</sequence>
<dbReference type="InterPro" id="IPR011608">
    <property type="entry name" value="PRD"/>
</dbReference>
<dbReference type="Proteomes" id="UP000515856">
    <property type="component" value="Chromosome"/>
</dbReference>
<dbReference type="RefSeq" id="WP_117453937.1">
    <property type="nucleotide sequence ID" value="NZ_CP060636.1"/>
</dbReference>
<dbReference type="Gene3D" id="2.30.24.10">
    <property type="entry name" value="CAT RNA-binding domain"/>
    <property type="match status" value="1"/>
</dbReference>
<dbReference type="InterPro" id="IPR036634">
    <property type="entry name" value="PRD_sf"/>
</dbReference>
<name>A0A7G9GJZ6_9FIRM</name>
<proteinExistence type="predicted"/>
<evidence type="ECO:0000259" key="2">
    <source>
        <dbReference type="PROSITE" id="PS51372"/>
    </source>
</evidence>